<evidence type="ECO:0000256" key="11">
    <source>
        <dbReference type="SAM" id="MobiDB-lite"/>
    </source>
</evidence>
<evidence type="ECO:0000313" key="16">
    <source>
        <dbReference type="Proteomes" id="UP000570592"/>
    </source>
</evidence>
<dbReference type="FunFam" id="2.60.40.60:FF:000001">
    <property type="entry name" value="Protocadherin alpha 2"/>
    <property type="match status" value="1"/>
</dbReference>
<name>A0A7L3I9U6_9PASS</name>
<dbReference type="PANTHER" id="PTHR24028:SF234">
    <property type="entry name" value="PROTOCADHERIN GAMMA-A3"/>
    <property type="match status" value="1"/>
</dbReference>
<dbReference type="InterPro" id="IPR002126">
    <property type="entry name" value="Cadherin-like_dom"/>
</dbReference>
<dbReference type="InterPro" id="IPR050174">
    <property type="entry name" value="Protocadherin/Cadherin-CA"/>
</dbReference>
<dbReference type="Gene3D" id="2.60.40.60">
    <property type="entry name" value="Cadherins"/>
    <property type="match status" value="5"/>
</dbReference>
<dbReference type="GO" id="GO:0005886">
    <property type="term" value="C:plasma membrane"/>
    <property type="evidence" value="ECO:0007669"/>
    <property type="project" value="InterPro"/>
</dbReference>
<keyword evidence="4" id="KW-0677">Repeat</keyword>
<keyword evidence="9" id="KW-0325">Glycoprotein</keyword>
<evidence type="ECO:0000313" key="15">
    <source>
        <dbReference type="EMBL" id="NXU14443.1"/>
    </source>
</evidence>
<dbReference type="SMART" id="SM00112">
    <property type="entry name" value="CA"/>
    <property type="match status" value="5"/>
</dbReference>
<dbReference type="Proteomes" id="UP000570592">
    <property type="component" value="Unassembled WGS sequence"/>
</dbReference>
<feature type="region of interest" description="Disordered" evidence="11">
    <location>
        <begin position="694"/>
        <end position="715"/>
    </location>
</feature>
<feature type="chain" id="PRO_5029750901" evidence="13">
    <location>
        <begin position="30"/>
        <end position="715"/>
    </location>
</feature>
<evidence type="ECO:0000256" key="1">
    <source>
        <dbReference type="ARBA" id="ARBA00004167"/>
    </source>
</evidence>
<dbReference type="FunFam" id="2.60.40.60:FF:000002">
    <property type="entry name" value="Protocadherin alpha 2"/>
    <property type="match status" value="1"/>
</dbReference>
<dbReference type="CDD" id="cd11304">
    <property type="entry name" value="Cadherin_repeat"/>
    <property type="match status" value="5"/>
</dbReference>
<dbReference type="FunFam" id="2.60.40.60:FF:000006">
    <property type="entry name" value="Protocadherin alpha 2"/>
    <property type="match status" value="1"/>
</dbReference>
<dbReference type="Pfam" id="PF16492">
    <property type="entry name" value="Cadherin_C_2"/>
    <property type="match status" value="1"/>
</dbReference>
<evidence type="ECO:0000256" key="6">
    <source>
        <dbReference type="ARBA" id="ARBA00022889"/>
    </source>
</evidence>
<feature type="non-terminal residue" evidence="15">
    <location>
        <position position="715"/>
    </location>
</feature>
<dbReference type="EMBL" id="VZTX01016523">
    <property type="protein sequence ID" value="NXU14443.1"/>
    <property type="molecule type" value="Genomic_DNA"/>
</dbReference>
<dbReference type="FunFam" id="2.60.40.60:FF:000018">
    <property type="entry name" value="Protocadherin gamma c3"/>
    <property type="match status" value="1"/>
</dbReference>
<dbReference type="AlphaFoldDB" id="A0A7L3I9U6"/>
<keyword evidence="3 13" id="KW-0732">Signal</keyword>
<feature type="domain" description="Cadherin" evidence="14">
    <location>
        <begin position="355"/>
        <end position="452"/>
    </location>
</feature>
<comment type="subcellular location">
    <subcellularLocation>
        <location evidence="1">Membrane</location>
        <topology evidence="1">Single-pass membrane protein</topology>
    </subcellularLocation>
</comment>
<evidence type="ECO:0000256" key="2">
    <source>
        <dbReference type="ARBA" id="ARBA00022692"/>
    </source>
</evidence>
<feature type="signal peptide" evidence="13">
    <location>
        <begin position="1"/>
        <end position="29"/>
    </location>
</feature>
<evidence type="ECO:0000256" key="9">
    <source>
        <dbReference type="ARBA" id="ARBA00023180"/>
    </source>
</evidence>
<keyword evidence="2 12" id="KW-0812">Transmembrane</keyword>
<dbReference type="Pfam" id="PF08266">
    <property type="entry name" value="Cadherin_2"/>
    <property type="match status" value="1"/>
</dbReference>
<dbReference type="FunFam" id="2.60.40.60:FF:000248">
    <property type="entry name" value="Protocadherin 10"/>
    <property type="match status" value="1"/>
</dbReference>
<evidence type="ECO:0000259" key="14">
    <source>
        <dbReference type="PROSITE" id="PS50268"/>
    </source>
</evidence>
<comment type="caution">
    <text evidence="15">The sequence shown here is derived from an EMBL/GenBank/DDBJ whole genome shotgun (WGS) entry which is preliminary data.</text>
</comment>
<proteinExistence type="predicted"/>
<evidence type="ECO:0000256" key="5">
    <source>
        <dbReference type="ARBA" id="ARBA00022837"/>
    </source>
</evidence>
<feature type="domain" description="Cadherin" evidence="14">
    <location>
        <begin position="243"/>
        <end position="347"/>
    </location>
</feature>
<dbReference type="PANTHER" id="PTHR24028">
    <property type="entry name" value="CADHERIN-87A"/>
    <property type="match status" value="1"/>
</dbReference>
<gene>
    <name evidence="15" type="primary">Pcdhga5</name>
    <name evidence="15" type="ORF">PARPUN_R09375</name>
</gene>
<dbReference type="SUPFAM" id="SSF49313">
    <property type="entry name" value="Cadherin-like"/>
    <property type="match status" value="5"/>
</dbReference>
<keyword evidence="6" id="KW-0130">Cell adhesion</keyword>
<feature type="domain" description="Cadherin" evidence="14">
    <location>
        <begin position="74"/>
        <end position="133"/>
    </location>
</feature>
<reference evidence="15 16" key="1">
    <citation type="submission" date="2019-09" db="EMBL/GenBank/DDBJ databases">
        <title>Bird 10,000 Genomes (B10K) Project - Family phase.</title>
        <authorList>
            <person name="Zhang G."/>
        </authorList>
    </citation>
    <scope>NUCLEOTIDE SEQUENCE [LARGE SCALE GENOMIC DNA]</scope>
    <source>
        <strain evidence="15">B10K-DU-029-51</strain>
    </source>
</reference>
<protein>
    <submittedName>
        <fullName evidence="15">PCDG5 protein</fullName>
    </submittedName>
</protein>
<dbReference type="InterPro" id="IPR015919">
    <property type="entry name" value="Cadherin-like_sf"/>
</dbReference>
<keyword evidence="8 12" id="KW-0472">Membrane</keyword>
<dbReference type="InterPro" id="IPR032455">
    <property type="entry name" value="Cadherin_C"/>
</dbReference>
<evidence type="ECO:0000256" key="10">
    <source>
        <dbReference type="PROSITE-ProRule" id="PRU00043"/>
    </source>
</evidence>
<dbReference type="InterPro" id="IPR020894">
    <property type="entry name" value="Cadherin_CS"/>
</dbReference>
<keyword evidence="5 10" id="KW-0106">Calcium</keyword>
<dbReference type="PROSITE" id="PS50268">
    <property type="entry name" value="CADHERIN_2"/>
    <property type="match status" value="5"/>
</dbReference>
<keyword evidence="16" id="KW-1185">Reference proteome</keyword>
<dbReference type="InterPro" id="IPR013164">
    <property type="entry name" value="Cadherin_N"/>
</dbReference>
<feature type="transmembrane region" description="Helical" evidence="12">
    <location>
        <begin position="604"/>
        <end position="626"/>
    </location>
</feature>
<feature type="non-terminal residue" evidence="15">
    <location>
        <position position="1"/>
    </location>
</feature>
<organism evidence="15 16">
    <name type="scientific">Pardalotus punctatus</name>
    <name type="common">spotted pardalote</name>
    <dbReference type="NCBI Taxonomy" id="254575"/>
    <lineage>
        <taxon>Eukaryota</taxon>
        <taxon>Metazoa</taxon>
        <taxon>Chordata</taxon>
        <taxon>Craniata</taxon>
        <taxon>Vertebrata</taxon>
        <taxon>Euteleostomi</taxon>
        <taxon>Archelosauria</taxon>
        <taxon>Archosauria</taxon>
        <taxon>Dinosauria</taxon>
        <taxon>Saurischia</taxon>
        <taxon>Theropoda</taxon>
        <taxon>Coelurosauria</taxon>
        <taxon>Aves</taxon>
        <taxon>Neognathae</taxon>
        <taxon>Neoaves</taxon>
        <taxon>Telluraves</taxon>
        <taxon>Australaves</taxon>
        <taxon>Passeriformes</taxon>
        <taxon>Meliphagoidea</taxon>
        <taxon>Pardalotidae</taxon>
        <taxon>Pardalotus</taxon>
    </lineage>
</organism>
<feature type="domain" description="Cadherin" evidence="14">
    <location>
        <begin position="453"/>
        <end position="562"/>
    </location>
</feature>
<evidence type="ECO:0000256" key="12">
    <source>
        <dbReference type="SAM" id="Phobius"/>
    </source>
</evidence>
<evidence type="ECO:0000256" key="8">
    <source>
        <dbReference type="ARBA" id="ARBA00023136"/>
    </source>
</evidence>
<dbReference type="PROSITE" id="PS00232">
    <property type="entry name" value="CADHERIN_1"/>
    <property type="match status" value="3"/>
</dbReference>
<evidence type="ECO:0000256" key="13">
    <source>
        <dbReference type="SAM" id="SignalP"/>
    </source>
</evidence>
<dbReference type="Pfam" id="PF00028">
    <property type="entry name" value="Cadherin"/>
    <property type="match status" value="4"/>
</dbReference>
<dbReference type="GO" id="GO:0005509">
    <property type="term" value="F:calcium ion binding"/>
    <property type="evidence" value="ECO:0007669"/>
    <property type="project" value="UniProtKB-UniRule"/>
</dbReference>
<sequence length="715" mass="77511">MCAAGRRWGRRQRALLWAVLLAAWEAAWGQLRYSVPEEMPKGSFVGDVAKDLGTQLPAIHDRGLRIVSEGRTQYFALQEKTGHLVTAERIDREQLCENVQQCVLRCELIVEGEMKVYGMVVELIDINDNAPSFRKTVIELRMSEMTAPGARFHLPDAHDPDSGRNSLQSYELSGDEHFSLAVQAGPGGDQRPELVLAKALDREEAAFHELVLRASDGGDPALTGTARIRVTVLDANDNAPVFSQSEYTVRVPEDVPVGFVLVTVTATDADEGLNGHVKYSFKKITEKASQIFQMDAETGAITLNRSLNFEDGDSYELEVQAHDGGALFDTAKVVVAVTDVNDNIPEISVRSALSEISEDAPSGTTVALLHLRDRDSGANGEVRCSLDGDVPFRLEKSFDDYYSVVTARELDREQVSEYNVTVRAADGGSPALQSSAVLSLRVLDVNDNAPVFAQESYSARVAENNAAGALVLTVLARDADWGQNARVRYRLWEGRVRGAALSSYVSVQAETGALYALRSFDYEEVRELELWVLAEDGGSPALSSNVSVRLLIVDENDNAPQVLYPPPPRPAGAGSLSGALWSGVELAPRSSEPGALAAGSLTRWLVLAVAAVSCLFLGFLLLLLALRLRRWRREQLLAAASSGALRGVPVSHFVGIDGVRAFLQSYSHEVSLTADSRKSQLRFSGASCCDTLPVSVPARPPPDEPTPLLGDEDLA</sequence>
<dbReference type="PRINTS" id="PR00205">
    <property type="entry name" value="CADHERIN"/>
</dbReference>
<evidence type="ECO:0000256" key="3">
    <source>
        <dbReference type="ARBA" id="ARBA00022729"/>
    </source>
</evidence>
<evidence type="ECO:0000256" key="7">
    <source>
        <dbReference type="ARBA" id="ARBA00022989"/>
    </source>
</evidence>
<keyword evidence="7 12" id="KW-1133">Transmembrane helix</keyword>
<evidence type="ECO:0000256" key="4">
    <source>
        <dbReference type="ARBA" id="ARBA00022737"/>
    </source>
</evidence>
<feature type="domain" description="Cadherin" evidence="14">
    <location>
        <begin position="134"/>
        <end position="242"/>
    </location>
</feature>
<dbReference type="GO" id="GO:0007156">
    <property type="term" value="P:homophilic cell adhesion via plasma membrane adhesion molecules"/>
    <property type="evidence" value="ECO:0007669"/>
    <property type="project" value="InterPro"/>
</dbReference>
<accession>A0A7L3I9U6</accession>